<evidence type="ECO:0000256" key="1">
    <source>
        <dbReference type="ARBA" id="ARBA00004651"/>
    </source>
</evidence>
<comment type="caution">
    <text evidence="9">The sequence shown here is derived from an EMBL/GenBank/DDBJ whole genome shotgun (WGS) entry which is preliminary data.</text>
</comment>
<dbReference type="AlphaFoldDB" id="A0A1F7J073"/>
<dbReference type="Proteomes" id="UP000177141">
    <property type="component" value="Unassembled WGS sequence"/>
</dbReference>
<dbReference type="InterPro" id="IPR050297">
    <property type="entry name" value="LipidA_mod_glycosyltrf_83"/>
</dbReference>
<evidence type="ECO:0000256" key="5">
    <source>
        <dbReference type="ARBA" id="ARBA00022692"/>
    </source>
</evidence>
<keyword evidence="4" id="KW-0808">Transferase</keyword>
<keyword evidence="7 8" id="KW-0472">Membrane</keyword>
<dbReference type="EMBL" id="MGAL01000007">
    <property type="protein sequence ID" value="OGK49008.1"/>
    <property type="molecule type" value="Genomic_DNA"/>
</dbReference>
<dbReference type="PANTHER" id="PTHR33908">
    <property type="entry name" value="MANNOSYLTRANSFERASE YKCB-RELATED"/>
    <property type="match status" value="1"/>
</dbReference>
<dbReference type="PANTHER" id="PTHR33908:SF3">
    <property type="entry name" value="UNDECAPRENYL PHOSPHATE-ALPHA-4-AMINO-4-DEOXY-L-ARABINOSE ARABINOSYL TRANSFERASE"/>
    <property type="match status" value="1"/>
</dbReference>
<feature type="transmembrane region" description="Helical" evidence="8">
    <location>
        <begin position="345"/>
        <end position="364"/>
    </location>
</feature>
<feature type="transmembrane region" description="Helical" evidence="8">
    <location>
        <begin position="140"/>
        <end position="157"/>
    </location>
</feature>
<sequence>MHYLSRYFKHSLVIIYLIIFTFLLASKLINQPTPFYDWDESIYAQVGREMVKNKSIVPLWQGQIWLDKPPFVPLFYGLVLNSTQFVMPEISMRLATLMLALIVLAMIYWLYYRITKDVFISTLTVILTSTTSIFLQRSQVGNIDVFLLLGWLGYLTFYKRRVIAFLFLTVAVMSKSLVGFYPIAIMLAYYFYLFYSKKIKKKELLAEIKIMLIQSGILLLWYVFMLIKYGRAFFIQHIIESHAKRVTASIESHFGKRTFYIDILFEHFGIYSWSALFGFGLIIYQWFKKLLKIDEVLYASYLLPWFLFLNLTKTKIFWYGYPYIPQIVFLMFYPLTIIKKYLARPIYIGVCLIIAGLLIKNYFVDKKVYAKQYSSYEDYHRVAQYARDRCDKLYVLVEPNEREAKATLKKMDLLITTSLWWGNHPSMVYYFGRDIEYVYTIDRWSEVMNATERSSCLVVSEEDKLLVPLSNTQTIIKYGNFYLFRFIKDYV</sequence>
<evidence type="ECO:0000256" key="8">
    <source>
        <dbReference type="SAM" id="Phobius"/>
    </source>
</evidence>
<dbReference type="GO" id="GO:0009103">
    <property type="term" value="P:lipopolysaccharide biosynthetic process"/>
    <property type="evidence" value="ECO:0007669"/>
    <property type="project" value="UniProtKB-ARBA"/>
</dbReference>
<evidence type="ECO:0000256" key="3">
    <source>
        <dbReference type="ARBA" id="ARBA00022676"/>
    </source>
</evidence>
<gene>
    <name evidence="9" type="ORF">A3A93_00665</name>
</gene>
<keyword evidence="2" id="KW-1003">Cell membrane</keyword>
<evidence type="ECO:0000313" key="10">
    <source>
        <dbReference type="Proteomes" id="UP000177141"/>
    </source>
</evidence>
<feature type="transmembrane region" description="Helical" evidence="8">
    <location>
        <begin position="268"/>
        <end position="287"/>
    </location>
</feature>
<evidence type="ECO:0008006" key="11">
    <source>
        <dbReference type="Google" id="ProtNLM"/>
    </source>
</evidence>
<dbReference type="STRING" id="1802061.A3A93_00665"/>
<dbReference type="GO" id="GO:0010041">
    <property type="term" value="P:response to iron(III) ion"/>
    <property type="evidence" value="ECO:0007669"/>
    <property type="project" value="TreeGrafter"/>
</dbReference>
<dbReference type="GO" id="GO:0016763">
    <property type="term" value="F:pentosyltransferase activity"/>
    <property type="evidence" value="ECO:0007669"/>
    <property type="project" value="TreeGrafter"/>
</dbReference>
<feature type="transmembrane region" description="Helical" evidence="8">
    <location>
        <begin position="94"/>
        <end position="112"/>
    </location>
</feature>
<keyword evidence="5 8" id="KW-0812">Transmembrane</keyword>
<dbReference type="GO" id="GO:0005886">
    <property type="term" value="C:plasma membrane"/>
    <property type="evidence" value="ECO:0007669"/>
    <property type="project" value="UniProtKB-SubCell"/>
</dbReference>
<accession>A0A1F7J073</accession>
<evidence type="ECO:0000256" key="6">
    <source>
        <dbReference type="ARBA" id="ARBA00022989"/>
    </source>
</evidence>
<evidence type="ECO:0000256" key="4">
    <source>
        <dbReference type="ARBA" id="ARBA00022679"/>
    </source>
</evidence>
<feature type="transmembrane region" description="Helical" evidence="8">
    <location>
        <begin position="296"/>
        <end position="312"/>
    </location>
</feature>
<reference evidence="9 10" key="1">
    <citation type="journal article" date="2016" name="Nat. Commun.">
        <title>Thousands of microbial genomes shed light on interconnected biogeochemical processes in an aquifer system.</title>
        <authorList>
            <person name="Anantharaman K."/>
            <person name="Brown C.T."/>
            <person name="Hug L.A."/>
            <person name="Sharon I."/>
            <person name="Castelle C.J."/>
            <person name="Probst A.J."/>
            <person name="Thomas B.C."/>
            <person name="Singh A."/>
            <person name="Wilkins M.J."/>
            <person name="Karaoz U."/>
            <person name="Brodie E.L."/>
            <person name="Williams K.H."/>
            <person name="Hubbard S.S."/>
            <person name="Banfield J.F."/>
        </authorList>
    </citation>
    <scope>NUCLEOTIDE SEQUENCE [LARGE SCALE GENOMIC DNA]</scope>
</reference>
<feature type="transmembrane region" description="Helical" evidence="8">
    <location>
        <begin position="163"/>
        <end position="192"/>
    </location>
</feature>
<feature type="transmembrane region" description="Helical" evidence="8">
    <location>
        <begin position="204"/>
        <end position="224"/>
    </location>
</feature>
<feature type="transmembrane region" description="Helical" evidence="8">
    <location>
        <begin position="118"/>
        <end position="135"/>
    </location>
</feature>
<evidence type="ECO:0000256" key="2">
    <source>
        <dbReference type="ARBA" id="ARBA00022475"/>
    </source>
</evidence>
<feature type="transmembrane region" description="Helical" evidence="8">
    <location>
        <begin position="12"/>
        <end position="29"/>
    </location>
</feature>
<evidence type="ECO:0000313" key="9">
    <source>
        <dbReference type="EMBL" id="OGK49008.1"/>
    </source>
</evidence>
<proteinExistence type="predicted"/>
<keyword evidence="3" id="KW-0328">Glycosyltransferase</keyword>
<feature type="transmembrane region" description="Helical" evidence="8">
    <location>
        <begin position="318"/>
        <end position="338"/>
    </location>
</feature>
<protein>
    <recommendedName>
        <fullName evidence="11">Glycosyltransferase RgtA/B/C/D-like domain-containing protein</fullName>
    </recommendedName>
</protein>
<evidence type="ECO:0000256" key="7">
    <source>
        <dbReference type="ARBA" id="ARBA00023136"/>
    </source>
</evidence>
<comment type="subcellular location">
    <subcellularLocation>
        <location evidence="1">Cell membrane</location>
        <topology evidence="1">Multi-pass membrane protein</topology>
    </subcellularLocation>
</comment>
<organism evidence="9 10">
    <name type="scientific">Candidatus Roizmanbacteria bacterium RIFCSPLOWO2_01_FULL_38_12</name>
    <dbReference type="NCBI Taxonomy" id="1802061"/>
    <lineage>
        <taxon>Bacteria</taxon>
        <taxon>Candidatus Roizmaniibacteriota</taxon>
    </lineage>
</organism>
<keyword evidence="6 8" id="KW-1133">Transmembrane helix</keyword>
<name>A0A1F7J073_9BACT</name>